<organism evidence="2 3">
    <name type="scientific">Phyllosticta citricarpa</name>
    <dbReference type="NCBI Taxonomy" id="55181"/>
    <lineage>
        <taxon>Eukaryota</taxon>
        <taxon>Fungi</taxon>
        <taxon>Dikarya</taxon>
        <taxon>Ascomycota</taxon>
        <taxon>Pezizomycotina</taxon>
        <taxon>Dothideomycetes</taxon>
        <taxon>Dothideomycetes incertae sedis</taxon>
        <taxon>Botryosphaeriales</taxon>
        <taxon>Phyllostictaceae</taxon>
        <taxon>Phyllosticta</taxon>
    </lineage>
</organism>
<feature type="signal peptide" evidence="1">
    <location>
        <begin position="1"/>
        <end position="23"/>
    </location>
</feature>
<accession>A0ABR1MNT5</accession>
<evidence type="ECO:0000313" key="3">
    <source>
        <dbReference type="Proteomes" id="UP001365128"/>
    </source>
</evidence>
<proteinExistence type="predicted"/>
<evidence type="ECO:0000256" key="1">
    <source>
        <dbReference type="SAM" id="SignalP"/>
    </source>
</evidence>
<keyword evidence="1" id="KW-0732">Signal</keyword>
<dbReference type="PANTHER" id="PTHR48220">
    <property type="match status" value="1"/>
</dbReference>
<dbReference type="Pfam" id="PF06101">
    <property type="entry name" value="Vps62"/>
    <property type="match status" value="1"/>
</dbReference>
<dbReference type="Proteomes" id="UP001365128">
    <property type="component" value="Unassembled WGS sequence"/>
</dbReference>
<dbReference type="InterPro" id="IPR009291">
    <property type="entry name" value="Vps62"/>
</dbReference>
<reference evidence="2 3" key="1">
    <citation type="submission" date="2024-04" db="EMBL/GenBank/DDBJ databases">
        <title>Phyllosticta paracitricarpa is synonymous to the EU quarantine fungus P. citricarpa based on phylogenomic analyses.</title>
        <authorList>
            <consortium name="Lawrence Berkeley National Laboratory"/>
            <person name="Van Ingen-Buijs V.A."/>
            <person name="Van Westerhoven A.C."/>
            <person name="Haridas S."/>
            <person name="Skiadas P."/>
            <person name="Martin F."/>
            <person name="Groenewald J.Z."/>
            <person name="Crous P.W."/>
            <person name="Seidl M.F."/>
        </authorList>
    </citation>
    <scope>NUCLEOTIDE SEQUENCE [LARGE SCALE GENOMIC DNA]</scope>
    <source>
        <strain evidence="2 3">CBS 122670</strain>
    </source>
</reference>
<dbReference type="PANTHER" id="PTHR48220:SF1">
    <property type="entry name" value="VACUOLAR PROTEIN SORTING-ASSOCIATED PROTEIN 62-RELATED"/>
    <property type="match status" value="1"/>
</dbReference>
<evidence type="ECO:0008006" key="4">
    <source>
        <dbReference type="Google" id="ProtNLM"/>
    </source>
</evidence>
<name>A0ABR1MNT5_9PEZI</name>
<comment type="caution">
    <text evidence="2">The sequence shown here is derived from an EMBL/GenBank/DDBJ whole genome shotgun (WGS) entry which is preliminary data.</text>
</comment>
<gene>
    <name evidence="2" type="ORF">IWX46DRAFT_389046</name>
</gene>
<protein>
    <recommendedName>
        <fullName evidence="4">Vacuolar protein sorting-associated protein 62</fullName>
    </recommendedName>
</protein>
<keyword evidence="3" id="KW-1185">Reference proteome</keyword>
<sequence length="351" mass="38884">MLLGNRILWHAGLFAAGASLASGLLEKPKVDGVPQYVLDYAPLCYLHHQEVYFPSDLQVHLDNTTPQDDDFKKIEGAPSPLSLANLNKLNDFADGGKNVYLTSKDDITNDPAWLKGAAPDCDGKASDAIAVAIIVVDKGDDNIDAFYQYFYSFNWGGVVLKAFEAGHHVGDWEQNMIRFEKGKPTYVWFSQHGNGQAFAYDVLEKSGQRFVNYIANGSHANYAISGSHDHTIPELNLGKGILMDYTDGPKDGGKLWDPLQNAYFYKFSNSTGKPIFTSAEPGKYPTEWLDFLRKWGDKQYPKSDKRQQEFLGGVTAKYVGGPTGPIDKQLVRKDPCPDNGNPCILRHILGP</sequence>
<dbReference type="InterPro" id="IPR053102">
    <property type="entry name" value="VPS_Associated"/>
</dbReference>
<evidence type="ECO:0000313" key="2">
    <source>
        <dbReference type="EMBL" id="KAK7551579.1"/>
    </source>
</evidence>
<dbReference type="EMBL" id="JBBPDW010000006">
    <property type="protein sequence ID" value="KAK7551579.1"/>
    <property type="molecule type" value="Genomic_DNA"/>
</dbReference>
<feature type="chain" id="PRO_5046223317" description="Vacuolar protein sorting-associated protein 62" evidence="1">
    <location>
        <begin position="24"/>
        <end position="351"/>
    </location>
</feature>